<dbReference type="AlphaFoldDB" id="A0A978UMU9"/>
<dbReference type="Proteomes" id="UP000813462">
    <property type="component" value="Unassembled WGS sequence"/>
</dbReference>
<gene>
    <name evidence="1" type="ORF">FEM48_Zijuj10G0104700</name>
</gene>
<evidence type="ECO:0000313" key="2">
    <source>
        <dbReference type="Proteomes" id="UP000813462"/>
    </source>
</evidence>
<name>A0A978UMU9_ZIZJJ</name>
<comment type="caution">
    <text evidence="1">The sequence shown here is derived from an EMBL/GenBank/DDBJ whole genome shotgun (WGS) entry which is preliminary data.</text>
</comment>
<accession>A0A978UMU9</accession>
<evidence type="ECO:0000313" key="1">
    <source>
        <dbReference type="EMBL" id="KAH7516151.1"/>
    </source>
</evidence>
<sequence>MSISHVRMELVFVNNDNETAPWMANYTTHLQANFLRIRISGPPNNNCLQKTEQKLSQTHSFPDIAKTHESMGNSVEETASPRAKRLLAVQP</sequence>
<organism evidence="1 2">
    <name type="scientific">Ziziphus jujuba var. spinosa</name>
    <dbReference type="NCBI Taxonomy" id="714518"/>
    <lineage>
        <taxon>Eukaryota</taxon>
        <taxon>Viridiplantae</taxon>
        <taxon>Streptophyta</taxon>
        <taxon>Embryophyta</taxon>
        <taxon>Tracheophyta</taxon>
        <taxon>Spermatophyta</taxon>
        <taxon>Magnoliopsida</taxon>
        <taxon>eudicotyledons</taxon>
        <taxon>Gunneridae</taxon>
        <taxon>Pentapetalae</taxon>
        <taxon>rosids</taxon>
        <taxon>fabids</taxon>
        <taxon>Rosales</taxon>
        <taxon>Rhamnaceae</taxon>
        <taxon>Paliureae</taxon>
        <taxon>Ziziphus</taxon>
    </lineage>
</organism>
<proteinExistence type="predicted"/>
<reference evidence="1" key="1">
    <citation type="journal article" date="2021" name="Front. Plant Sci.">
        <title>Chromosome-Scale Genome Assembly for Chinese Sour Jujube and Insights Into Its Genome Evolution and Domestication Signature.</title>
        <authorList>
            <person name="Shen L.-Y."/>
            <person name="Luo H."/>
            <person name="Wang X.-L."/>
            <person name="Wang X.-M."/>
            <person name="Qiu X.-J."/>
            <person name="Liu H."/>
            <person name="Zhou S.-S."/>
            <person name="Jia K.-H."/>
            <person name="Nie S."/>
            <person name="Bao Y.-T."/>
            <person name="Zhang R.-G."/>
            <person name="Yun Q.-Z."/>
            <person name="Chai Y.-H."/>
            <person name="Lu J.-Y."/>
            <person name="Li Y."/>
            <person name="Zhao S.-W."/>
            <person name="Mao J.-F."/>
            <person name="Jia S.-G."/>
            <person name="Mao Y.-M."/>
        </authorList>
    </citation>
    <scope>NUCLEOTIDE SEQUENCE</scope>
    <source>
        <strain evidence="1">AT0</strain>
        <tissue evidence="1">Leaf</tissue>
    </source>
</reference>
<protein>
    <submittedName>
        <fullName evidence="1">Uncharacterized protein</fullName>
    </submittedName>
</protein>
<dbReference type="EMBL" id="JAEACU010000010">
    <property type="protein sequence ID" value="KAH7516151.1"/>
    <property type="molecule type" value="Genomic_DNA"/>
</dbReference>